<keyword evidence="3" id="KW-1185">Reference proteome</keyword>
<dbReference type="EMBL" id="BONJ01000008">
    <property type="protein sequence ID" value="GIG14029.1"/>
    <property type="molecule type" value="Genomic_DNA"/>
</dbReference>
<protein>
    <recommendedName>
        <fullName evidence="1">SCP2 domain-containing protein</fullName>
    </recommendedName>
</protein>
<name>A0A8J3PEU9_9ACTN</name>
<dbReference type="Proteomes" id="UP000660339">
    <property type="component" value="Unassembled WGS sequence"/>
</dbReference>
<dbReference type="Pfam" id="PF02036">
    <property type="entry name" value="SCP2"/>
    <property type="match status" value="1"/>
</dbReference>
<evidence type="ECO:0000313" key="2">
    <source>
        <dbReference type="EMBL" id="GIG14029.1"/>
    </source>
</evidence>
<dbReference type="InterPro" id="IPR003033">
    <property type="entry name" value="SCP2_sterol-bd_dom"/>
</dbReference>
<sequence length="154" mass="16272">MVMEDIVADLSDFSNLDPAGFAALVKNASDAQLNELLGGEQRTRILDEIFGRMPGLFRPDRAGNTEAVIHWIITGAPDGGSDTYELVIANGTCVLSEKPANEPKLAVTVGPADFLKVVSGNGNPVMMFMTGKLKAKGDLALAANIANLFNIPKA</sequence>
<feature type="domain" description="SCP2" evidence="1">
    <location>
        <begin position="60"/>
        <end position="149"/>
    </location>
</feature>
<organism evidence="2 3">
    <name type="scientific">Catellatospora methionotrophica</name>
    <dbReference type="NCBI Taxonomy" id="121620"/>
    <lineage>
        <taxon>Bacteria</taxon>
        <taxon>Bacillati</taxon>
        <taxon>Actinomycetota</taxon>
        <taxon>Actinomycetes</taxon>
        <taxon>Micromonosporales</taxon>
        <taxon>Micromonosporaceae</taxon>
        <taxon>Catellatospora</taxon>
    </lineage>
</organism>
<reference evidence="2" key="1">
    <citation type="submission" date="2021-01" db="EMBL/GenBank/DDBJ databases">
        <title>Whole genome shotgun sequence of Catellatospora methionotrophica NBRC 14553.</title>
        <authorList>
            <person name="Komaki H."/>
            <person name="Tamura T."/>
        </authorList>
    </citation>
    <scope>NUCLEOTIDE SEQUENCE</scope>
    <source>
        <strain evidence="2">NBRC 14553</strain>
    </source>
</reference>
<accession>A0A8J3PEU9</accession>
<dbReference type="Gene3D" id="3.30.1050.10">
    <property type="entry name" value="SCP2 sterol-binding domain"/>
    <property type="match status" value="1"/>
</dbReference>
<comment type="caution">
    <text evidence="2">The sequence shown here is derived from an EMBL/GenBank/DDBJ whole genome shotgun (WGS) entry which is preliminary data.</text>
</comment>
<evidence type="ECO:0000259" key="1">
    <source>
        <dbReference type="Pfam" id="PF02036"/>
    </source>
</evidence>
<gene>
    <name evidence="2" type="ORF">Cme02nite_23610</name>
</gene>
<dbReference type="SUPFAM" id="SSF55718">
    <property type="entry name" value="SCP-like"/>
    <property type="match status" value="1"/>
</dbReference>
<evidence type="ECO:0000313" key="3">
    <source>
        <dbReference type="Proteomes" id="UP000660339"/>
    </source>
</evidence>
<dbReference type="AlphaFoldDB" id="A0A8J3PEU9"/>
<dbReference type="InterPro" id="IPR036527">
    <property type="entry name" value="SCP2_sterol-bd_dom_sf"/>
</dbReference>
<proteinExistence type="predicted"/>